<evidence type="ECO:0000313" key="2">
    <source>
        <dbReference type="Proteomes" id="UP000324222"/>
    </source>
</evidence>
<accession>A0A5B7K512</accession>
<protein>
    <submittedName>
        <fullName evidence="1">Uncharacterized protein</fullName>
    </submittedName>
</protein>
<evidence type="ECO:0000313" key="1">
    <source>
        <dbReference type="EMBL" id="MPD02110.1"/>
    </source>
</evidence>
<name>A0A5B7K512_PORTR</name>
<comment type="caution">
    <text evidence="1">The sequence shown here is derived from an EMBL/GenBank/DDBJ whole genome shotgun (WGS) entry which is preliminary data.</text>
</comment>
<reference evidence="1 2" key="1">
    <citation type="submission" date="2019-05" db="EMBL/GenBank/DDBJ databases">
        <title>Another draft genome of Portunus trituberculatus and its Hox gene families provides insights of decapod evolution.</title>
        <authorList>
            <person name="Jeong J.-H."/>
            <person name="Song I."/>
            <person name="Kim S."/>
            <person name="Choi T."/>
            <person name="Kim D."/>
            <person name="Ryu S."/>
            <person name="Kim W."/>
        </authorList>
    </citation>
    <scope>NUCLEOTIDE SEQUENCE [LARGE SCALE GENOMIC DNA]</scope>
    <source>
        <tissue evidence="1">Muscle</tissue>
    </source>
</reference>
<dbReference type="AlphaFoldDB" id="A0A5B7K512"/>
<organism evidence="1 2">
    <name type="scientific">Portunus trituberculatus</name>
    <name type="common">Swimming crab</name>
    <name type="synonym">Neptunus trituberculatus</name>
    <dbReference type="NCBI Taxonomy" id="210409"/>
    <lineage>
        <taxon>Eukaryota</taxon>
        <taxon>Metazoa</taxon>
        <taxon>Ecdysozoa</taxon>
        <taxon>Arthropoda</taxon>
        <taxon>Crustacea</taxon>
        <taxon>Multicrustacea</taxon>
        <taxon>Malacostraca</taxon>
        <taxon>Eumalacostraca</taxon>
        <taxon>Eucarida</taxon>
        <taxon>Decapoda</taxon>
        <taxon>Pleocyemata</taxon>
        <taxon>Brachyura</taxon>
        <taxon>Eubrachyura</taxon>
        <taxon>Portunoidea</taxon>
        <taxon>Portunidae</taxon>
        <taxon>Portuninae</taxon>
        <taxon>Portunus</taxon>
    </lineage>
</organism>
<proteinExistence type="predicted"/>
<dbReference type="Proteomes" id="UP000324222">
    <property type="component" value="Unassembled WGS sequence"/>
</dbReference>
<keyword evidence="2" id="KW-1185">Reference proteome</keyword>
<sequence>MFCGEGMLAWLGVKGKDAACGNTGIYLAALVSHQAASQRPTLTVPTVRDPVRHAQYTSRRDVEVMCAAP</sequence>
<dbReference type="EMBL" id="VSRR010129979">
    <property type="protein sequence ID" value="MPD02110.1"/>
    <property type="molecule type" value="Genomic_DNA"/>
</dbReference>
<gene>
    <name evidence="1" type="ORF">E2C01_097668</name>
</gene>